<dbReference type="OrthoDB" id="9778870at2"/>
<evidence type="ECO:0000256" key="2">
    <source>
        <dbReference type="ARBA" id="ARBA00022448"/>
    </source>
</evidence>
<organism evidence="9 10">
    <name type="scientific">Gottfriedia solisilvae</name>
    <dbReference type="NCBI Taxonomy" id="1516104"/>
    <lineage>
        <taxon>Bacteria</taxon>
        <taxon>Bacillati</taxon>
        <taxon>Bacillota</taxon>
        <taxon>Bacilli</taxon>
        <taxon>Bacillales</taxon>
        <taxon>Bacillaceae</taxon>
        <taxon>Gottfriedia</taxon>
    </lineage>
</organism>
<dbReference type="InterPro" id="IPR015860">
    <property type="entry name" value="ABC_transpr_TagH-like"/>
</dbReference>
<dbReference type="NCBIfam" id="NF010066">
    <property type="entry name" value="PRK13546.1"/>
    <property type="match status" value="1"/>
</dbReference>
<evidence type="ECO:0000313" key="10">
    <source>
        <dbReference type="Proteomes" id="UP000626244"/>
    </source>
</evidence>
<proteinExistence type="inferred from homology"/>
<dbReference type="AlphaFoldDB" id="A0A8J3AMS9"/>
<keyword evidence="4" id="KW-0547">Nucleotide-binding</keyword>
<dbReference type="PANTHER" id="PTHR46743:SF2">
    <property type="entry name" value="TEICHOIC ACIDS EXPORT ATP-BINDING PROTEIN TAGH"/>
    <property type="match status" value="1"/>
</dbReference>
<dbReference type="GO" id="GO:0005524">
    <property type="term" value="F:ATP binding"/>
    <property type="evidence" value="ECO:0007669"/>
    <property type="project" value="UniProtKB-KW"/>
</dbReference>
<evidence type="ECO:0000256" key="6">
    <source>
        <dbReference type="ARBA" id="ARBA00022967"/>
    </source>
</evidence>
<dbReference type="InterPro" id="IPR003593">
    <property type="entry name" value="AAA+_ATPase"/>
</dbReference>
<gene>
    <name evidence="9" type="ORF">GCM10007380_37820</name>
</gene>
<keyword evidence="5" id="KW-0067">ATP-binding</keyword>
<dbReference type="GO" id="GO:0016020">
    <property type="term" value="C:membrane"/>
    <property type="evidence" value="ECO:0007669"/>
    <property type="project" value="InterPro"/>
</dbReference>
<reference evidence="10" key="1">
    <citation type="journal article" date="2019" name="Int. J. Syst. Evol. Microbiol.">
        <title>The Global Catalogue of Microorganisms (GCM) 10K type strain sequencing project: providing services to taxonomists for standard genome sequencing and annotation.</title>
        <authorList>
            <consortium name="The Broad Institute Genomics Platform"/>
            <consortium name="The Broad Institute Genome Sequencing Center for Infectious Disease"/>
            <person name="Wu L."/>
            <person name="Ma J."/>
        </authorList>
    </citation>
    <scope>NUCLEOTIDE SEQUENCE [LARGE SCALE GENOMIC DNA]</scope>
    <source>
        <strain evidence="10">CGMCC 1.14993</strain>
    </source>
</reference>
<dbReference type="Proteomes" id="UP000626244">
    <property type="component" value="Unassembled WGS sequence"/>
</dbReference>
<evidence type="ECO:0000256" key="7">
    <source>
        <dbReference type="ARBA" id="ARBA00023136"/>
    </source>
</evidence>
<protein>
    <recommendedName>
        <fullName evidence="8">ABC transporter domain-containing protein</fullName>
    </recommendedName>
</protein>
<accession>A0A8J3AMS9</accession>
<dbReference type="InterPro" id="IPR050683">
    <property type="entry name" value="Bact_Polysacc_Export_ATP-bd"/>
</dbReference>
<feature type="domain" description="ABC transporter" evidence="8">
    <location>
        <begin position="22"/>
        <end position="243"/>
    </location>
</feature>
<dbReference type="PROSITE" id="PS50893">
    <property type="entry name" value="ABC_TRANSPORTER_2"/>
    <property type="match status" value="1"/>
</dbReference>
<evidence type="ECO:0000256" key="1">
    <source>
        <dbReference type="ARBA" id="ARBA00005417"/>
    </source>
</evidence>
<evidence type="ECO:0000259" key="8">
    <source>
        <dbReference type="PROSITE" id="PS50893"/>
    </source>
</evidence>
<dbReference type="CDD" id="cd03220">
    <property type="entry name" value="ABC_KpsT_Wzt"/>
    <property type="match status" value="1"/>
</dbReference>
<dbReference type="PANTHER" id="PTHR46743">
    <property type="entry name" value="TEICHOIC ACIDS EXPORT ATP-BINDING PROTEIN TAGH"/>
    <property type="match status" value="1"/>
</dbReference>
<dbReference type="InterPro" id="IPR003439">
    <property type="entry name" value="ABC_transporter-like_ATP-bd"/>
</dbReference>
<evidence type="ECO:0000256" key="5">
    <source>
        <dbReference type="ARBA" id="ARBA00022840"/>
    </source>
</evidence>
<dbReference type="FunFam" id="3.40.50.300:FF:003010">
    <property type="entry name" value="Teichoic acids export ATP-binding protein TagH"/>
    <property type="match status" value="1"/>
</dbReference>
<dbReference type="SUPFAM" id="SSF52540">
    <property type="entry name" value="P-loop containing nucleoside triphosphate hydrolases"/>
    <property type="match status" value="1"/>
</dbReference>
<evidence type="ECO:0000256" key="3">
    <source>
        <dbReference type="ARBA" id="ARBA00022475"/>
    </source>
</evidence>
<dbReference type="GO" id="GO:0140359">
    <property type="term" value="F:ABC-type transporter activity"/>
    <property type="evidence" value="ECO:0007669"/>
    <property type="project" value="InterPro"/>
</dbReference>
<name>A0A8J3AMS9_9BACI</name>
<sequence length="282" mass="31466">MSTKVEFKNVTKKYKMYTRQIDKIKDLFTSKESGDFHYALSDVSFSVESGEIVGIIGLNGSGKSTMSNLISGVTMPNEGDVYVNGTASLIAISAGLNGQLTGLENIELKGLMMGLSKKQIQEITPKVIEFAEVGKFINQPVKNYSSGMRSRLGFAISINIDPDVLVIDEALSVGDPTFTQKCLDKMNEFKENGKTIFFISHSLGQVKSFCTKAIWVHYGKIKDYGDVLPVTAQYQKFLADYQKMTPEERIKFKAEQLKENNHGLLMTNDVKTKKGFFDIFKK</sequence>
<dbReference type="PROSITE" id="PS00211">
    <property type="entry name" value="ABC_TRANSPORTER_1"/>
    <property type="match status" value="1"/>
</dbReference>
<dbReference type="EMBL" id="BMHB01000003">
    <property type="protein sequence ID" value="GGI17413.1"/>
    <property type="molecule type" value="Genomic_DNA"/>
</dbReference>
<evidence type="ECO:0000256" key="4">
    <source>
        <dbReference type="ARBA" id="ARBA00022741"/>
    </source>
</evidence>
<keyword evidence="2" id="KW-0813">Transport</keyword>
<comment type="similarity">
    <text evidence="1">Belongs to the ABC transporter superfamily.</text>
</comment>
<keyword evidence="3" id="KW-1003">Cell membrane</keyword>
<evidence type="ECO:0000313" key="9">
    <source>
        <dbReference type="EMBL" id="GGI17413.1"/>
    </source>
</evidence>
<dbReference type="GO" id="GO:0016887">
    <property type="term" value="F:ATP hydrolysis activity"/>
    <property type="evidence" value="ECO:0007669"/>
    <property type="project" value="InterPro"/>
</dbReference>
<dbReference type="Gene3D" id="3.40.50.300">
    <property type="entry name" value="P-loop containing nucleotide triphosphate hydrolases"/>
    <property type="match status" value="1"/>
</dbReference>
<dbReference type="SMART" id="SM00382">
    <property type="entry name" value="AAA"/>
    <property type="match status" value="1"/>
</dbReference>
<keyword evidence="6" id="KW-1278">Translocase</keyword>
<dbReference type="InterPro" id="IPR017871">
    <property type="entry name" value="ABC_transporter-like_CS"/>
</dbReference>
<dbReference type="InterPro" id="IPR027417">
    <property type="entry name" value="P-loop_NTPase"/>
</dbReference>
<comment type="caution">
    <text evidence="9">The sequence shown here is derived from an EMBL/GenBank/DDBJ whole genome shotgun (WGS) entry which is preliminary data.</text>
</comment>
<dbReference type="Pfam" id="PF00005">
    <property type="entry name" value="ABC_tran"/>
    <property type="match status" value="1"/>
</dbReference>
<keyword evidence="7" id="KW-0472">Membrane</keyword>
<keyword evidence="10" id="KW-1185">Reference proteome</keyword>